<comment type="subcellular location">
    <subcellularLocation>
        <location evidence="1">Cell envelope</location>
    </subcellularLocation>
</comment>
<dbReference type="AlphaFoldDB" id="A0A951PKW5"/>
<dbReference type="InterPro" id="IPR050465">
    <property type="entry name" value="UPF0194_transport"/>
</dbReference>
<dbReference type="Gene3D" id="2.40.30.170">
    <property type="match status" value="1"/>
</dbReference>
<dbReference type="PANTHER" id="PTHR32347">
    <property type="entry name" value="EFFLUX SYSTEM COMPONENT YKNX-RELATED"/>
    <property type="match status" value="1"/>
</dbReference>
<accession>A0A951PKW5</accession>
<dbReference type="Proteomes" id="UP000753908">
    <property type="component" value="Unassembled WGS sequence"/>
</dbReference>
<dbReference type="PRINTS" id="PR01490">
    <property type="entry name" value="RTXTOXIND"/>
</dbReference>
<reference evidence="5" key="1">
    <citation type="submission" date="2021-05" db="EMBL/GenBank/DDBJ databases">
        <authorList>
            <person name="Pietrasiak N."/>
            <person name="Ward R."/>
            <person name="Stajich J.E."/>
            <person name="Kurbessoian T."/>
        </authorList>
    </citation>
    <scope>NUCLEOTIDE SEQUENCE</scope>
    <source>
        <strain evidence="5">CPER-KK1</strain>
    </source>
</reference>
<dbReference type="Gene3D" id="2.40.50.100">
    <property type="match status" value="1"/>
</dbReference>
<sequence>MLNHSTASGSPSSQTQTHNPRWIILAVATTLLVGGVGAYTIRQFQSSQAETTQTEVSVPEVKTVTALGRLEPKGEVIKLSAPTSSQENRVEQLLVKEGDRIKAGQVIAILDSRARLQAALEEAQEQVRVAQAKLAITQAGAKRGEVEAQRAEIARLEAERQGDVDAQAATVSRLESERRNAQIEYNRYQSLYQQGAISASERDSKRLTLDTAEQRLQEAQAELNRTRSTSPQELNKARATLNQIAEVRPVDVEADRVEVRRAIASLKQAKANLDDAYVRSPQDGTVMDIHTRAGEVVSDDGIVEIGQTKQMVAVAEVYQSDISKVRPGQQVRVTSDSIPGELQGTVERVGSQVRRQEIVNTDPSTNIDSRVVEAHVALDDTSSQKAAQFTNLQVKVEIEL</sequence>
<dbReference type="PANTHER" id="PTHR32347:SF27">
    <property type="entry name" value="RND EFFLUX PUMP MEMBRANE FUSION PROTEIN BARREL-SANDWICH DOMAIN-CONTAINING PROTEIN"/>
    <property type="match status" value="1"/>
</dbReference>
<evidence type="ECO:0000256" key="3">
    <source>
        <dbReference type="SAM" id="Coils"/>
    </source>
</evidence>
<dbReference type="GO" id="GO:0030313">
    <property type="term" value="C:cell envelope"/>
    <property type="evidence" value="ECO:0007669"/>
    <property type="project" value="UniProtKB-SubCell"/>
</dbReference>
<name>A0A951PKW5_9CYAN</name>
<feature type="transmembrane region" description="Helical" evidence="4">
    <location>
        <begin position="20"/>
        <end position="41"/>
    </location>
</feature>
<comment type="caution">
    <text evidence="5">The sequence shown here is derived from an EMBL/GenBank/DDBJ whole genome shotgun (WGS) entry which is preliminary data.</text>
</comment>
<dbReference type="NCBIfam" id="TIGR02971">
    <property type="entry name" value="heterocyst_DevB"/>
    <property type="match status" value="1"/>
</dbReference>
<dbReference type="Gene3D" id="1.10.287.470">
    <property type="entry name" value="Helix hairpin bin"/>
    <property type="match status" value="1"/>
</dbReference>
<dbReference type="SUPFAM" id="SSF111369">
    <property type="entry name" value="HlyD-like secretion proteins"/>
    <property type="match status" value="2"/>
</dbReference>
<protein>
    <submittedName>
        <fullName evidence="5">ABC exporter membrane fusion protein</fullName>
    </submittedName>
</protein>
<organism evidence="5 6">
    <name type="scientific">Symplocastrum torsivum CPER-KK1</name>
    <dbReference type="NCBI Taxonomy" id="450513"/>
    <lineage>
        <taxon>Bacteria</taxon>
        <taxon>Bacillati</taxon>
        <taxon>Cyanobacteriota</taxon>
        <taxon>Cyanophyceae</taxon>
        <taxon>Oscillatoriophycideae</taxon>
        <taxon>Oscillatoriales</taxon>
        <taxon>Microcoleaceae</taxon>
        <taxon>Symplocastrum</taxon>
    </lineage>
</organism>
<keyword evidence="4" id="KW-0472">Membrane</keyword>
<evidence type="ECO:0000256" key="4">
    <source>
        <dbReference type="SAM" id="Phobius"/>
    </source>
</evidence>
<gene>
    <name evidence="5" type="ORF">KME25_13305</name>
</gene>
<evidence type="ECO:0000256" key="1">
    <source>
        <dbReference type="ARBA" id="ARBA00004196"/>
    </source>
</evidence>
<dbReference type="EMBL" id="JAHHIF010000015">
    <property type="protein sequence ID" value="MBW4545407.1"/>
    <property type="molecule type" value="Genomic_DNA"/>
</dbReference>
<evidence type="ECO:0000313" key="6">
    <source>
        <dbReference type="Proteomes" id="UP000753908"/>
    </source>
</evidence>
<keyword evidence="4" id="KW-1133">Transmembrane helix</keyword>
<proteinExistence type="predicted"/>
<evidence type="ECO:0000256" key="2">
    <source>
        <dbReference type="ARBA" id="ARBA00023054"/>
    </source>
</evidence>
<reference evidence="5" key="2">
    <citation type="journal article" date="2022" name="Microbiol. Resour. Announc.">
        <title>Metagenome Sequencing to Explore Phylogenomics of Terrestrial Cyanobacteria.</title>
        <authorList>
            <person name="Ward R.D."/>
            <person name="Stajich J.E."/>
            <person name="Johansen J.R."/>
            <person name="Huntemann M."/>
            <person name="Clum A."/>
            <person name="Foster B."/>
            <person name="Foster B."/>
            <person name="Roux S."/>
            <person name="Palaniappan K."/>
            <person name="Varghese N."/>
            <person name="Mukherjee S."/>
            <person name="Reddy T.B.K."/>
            <person name="Daum C."/>
            <person name="Copeland A."/>
            <person name="Chen I.A."/>
            <person name="Ivanova N.N."/>
            <person name="Kyrpides N.C."/>
            <person name="Shapiro N."/>
            <person name="Eloe-Fadrosh E.A."/>
            <person name="Pietrasiak N."/>
        </authorList>
    </citation>
    <scope>NUCLEOTIDE SEQUENCE</scope>
    <source>
        <strain evidence="5">CPER-KK1</strain>
    </source>
</reference>
<keyword evidence="4" id="KW-0812">Transmembrane</keyword>
<feature type="coiled-coil region" evidence="3">
    <location>
        <begin position="106"/>
        <end position="229"/>
    </location>
</feature>
<keyword evidence="2 3" id="KW-0175">Coiled coil</keyword>
<dbReference type="InterPro" id="IPR014315">
    <property type="entry name" value="ABC_heterocyst_DevB"/>
</dbReference>
<evidence type="ECO:0000313" key="5">
    <source>
        <dbReference type="EMBL" id="MBW4545407.1"/>
    </source>
</evidence>